<feature type="compositionally biased region" description="Basic residues" evidence="1">
    <location>
        <begin position="103"/>
        <end position="125"/>
    </location>
</feature>
<name>A0A917PFA8_9MICO</name>
<dbReference type="Gene3D" id="2.70.150.10">
    <property type="entry name" value="Calcium-transporting ATPase, cytoplasmic transduction domain A"/>
    <property type="match status" value="1"/>
</dbReference>
<organism evidence="2 3">
    <name type="scientific">Agromyces bauzanensis</name>
    <dbReference type="NCBI Taxonomy" id="1308924"/>
    <lineage>
        <taxon>Bacteria</taxon>
        <taxon>Bacillati</taxon>
        <taxon>Actinomycetota</taxon>
        <taxon>Actinomycetes</taxon>
        <taxon>Micrococcales</taxon>
        <taxon>Microbacteriaceae</taxon>
        <taxon>Agromyces</taxon>
    </lineage>
</organism>
<dbReference type="PANTHER" id="PTHR42861">
    <property type="entry name" value="CALCIUM-TRANSPORTING ATPASE"/>
    <property type="match status" value="1"/>
</dbReference>
<keyword evidence="3" id="KW-1185">Reference proteome</keyword>
<dbReference type="Gene3D" id="1.20.1110.10">
    <property type="entry name" value="Calcium-transporting ATPase, transmembrane domain"/>
    <property type="match status" value="1"/>
</dbReference>
<gene>
    <name evidence="2" type="ORF">GCM10011372_10830</name>
</gene>
<evidence type="ECO:0000256" key="1">
    <source>
        <dbReference type="SAM" id="MobiDB-lite"/>
    </source>
</evidence>
<dbReference type="EMBL" id="BMMD01000004">
    <property type="protein sequence ID" value="GGJ74517.1"/>
    <property type="molecule type" value="Genomic_DNA"/>
</dbReference>
<protein>
    <recommendedName>
        <fullName evidence="4">Cation-transporting P-type ATPase N-terminal domain-containing protein</fullName>
    </recommendedName>
</protein>
<sequence length="125" mass="13348">MLILIVATIISMLVGDPTDGSIIIAILLASGILGFTQEFRANNDVAALLARVEVKVPVIRGGREIDVPVAEVVPGDLVQLGAGASCRPTADSLSARTCSSTSRRSRGSRSRPRRMPRFRCHPTPR</sequence>
<evidence type="ECO:0000313" key="3">
    <source>
        <dbReference type="Proteomes" id="UP000636956"/>
    </source>
</evidence>
<dbReference type="InterPro" id="IPR023298">
    <property type="entry name" value="ATPase_P-typ_TM_dom_sf"/>
</dbReference>
<dbReference type="Proteomes" id="UP000636956">
    <property type="component" value="Unassembled WGS sequence"/>
</dbReference>
<feature type="compositionally biased region" description="Low complexity" evidence="1">
    <location>
        <begin position="92"/>
        <end position="102"/>
    </location>
</feature>
<proteinExistence type="predicted"/>
<comment type="caution">
    <text evidence="2">The sequence shown here is derived from an EMBL/GenBank/DDBJ whole genome shotgun (WGS) entry which is preliminary data.</text>
</comment>
<accession>A0A917PFA8</accession>
<evidence type="ECO:0008006" key="4">
    <source>
        <dbReference type="Google" id="ProtNLM"/>
    </source>
</evidence>
<evidence type="ECO:0000313" key="2">
    <source>
        <dbReference type="EMBL" id="GGJ74517.1"/>
    </source>
</evidence>
<dbReference type="SUPFAM" id="SSF81665">
    <property type="entry name" value="Calcium ATPase, transmembrane domain M"/>
    <property type="match status" value="1"/>
</dbReference>
<feature type="region of interest" description="Disordered" evidence="1">
    <location>
        <begin position="86"/>
        <end position="125"/>
    </location>
</feature>
<reference evidence="2" key="1">
    <citation type="journal article" date="2014" name="Int. J. Syst. Evol. Microbiol.">
        <title>Complete genome sequence of Corynebacterium casei LMG S-19264T (=DSM 44701T), isolated from a smear-ripened cheese.</title>
        <authorList>
            <consortium name="US DOE Joint Genome Institute (JGI-PGF)"/>
            <person name="Walter F."/>
            <person name="Albersmeier A."/>
            <person name="Kalinowski J."/>
            <person name="Ruckert C."/>
        </authorList>
    </citation>
    <scope>NUCLEOTIDE SEQUENCE</scope>
    <source>
        <strain evidence="2">CGMCC 1.8984</strain>
    </source>
</reference>
<dbReference type="AlphaFoldDB" id="A0A917PFA8"/>
<reference evidence="2" key="2">
    <citation type="submission" date="2020-09" db="EMBL/GenBank/DDBJ databases">
        <authorList>
            <person name="Sun Q."/>
            <person name="Zhou Y."/>
        </authorList>
    </citation>
    <scope>NUCLEOTIDE SEQUENCE</scope>
    <source>
        <strain evidence="2">CGMCC 1.8984</strain>
    </source>
</reference>